<proteinExistence type="predicted"/>
<comment type="caution">
    <text evidence="1">The sequence shown here is derived from an EMBL/GenBank/DDBJ whole genome shotgun (WGS) entry which is preliminary data.</text>
</comment>
<dbReference type="EMBL" id="BGPR01000317">
    <property type="protein sequence ID" value="GBM12647.1"/>
    <property type="molecule type" value="Genomic_DNA"/>
</dbReference>
<dbReference type="AlphaFoldDB" id="A0A4Y2D943"/>
<keyword evidence="2" id="KW-1185">Reference proteome</keyword>
<dbReference type="Proteomes" id="UP000499080">
    <property type="component" value="Unassembled WGS sequence"/>
</dbReference>
<evidence type="ECO:0000313" key="2">
    <source>
        <dbReference type="Proteomes" id="UP000499080"/>
    </source>
</evidence>
<organism evidence="1 2">
    <name type="scientific">Araneus ventricosus</name>
    <name type="common">Orbweaver spider</name>
    <name type="synonym">Epeira ventricosa</name>
    <dbReference type="NCBI Taxonomy" id="182803"/>
    <lineage>
        <taxon>Eukaryota</taxon>
        <taxon>Metazoa</taxon>
        <taxon>Ecdysozoa</taxon>
        <taxon>Arthropoda</taxon>
        <taxon>Chelicerata</taxon>
        <taxon>Arachnida</taxon>
        <taxon>Araneae</taxon>
        <taxon>Araneomorphae</taxon>
        <taxon>Entelegynae</taxon>
        <taxon>Araneoidea</taxon>
        <taxon>Araneidae</taxon>
        <taxon>Araneus</taxon>
    </lineage>
</organism>
<reference evidence="1 2" key="1">
    <citation type="journal article" date="2019" name="Sci. Rep.">
        <title>Orb-weaving spider Araneus ventricosus genome elucidates the spidroin gene catalogue.</title>
        <authorList>
            <person name="Kono N."/>
            <person name="Nakamura H."/>
            <person name="Ohtoshi R."/>
            <person name="Moran D.A.P."/>
            <person name="Shinohara A."/>
            <person name="Yoshida Y."/>
            <person name="Fujiwara M."/>
            <person name="Mori M."/>
            <person name="Tomita M."/>
            <person name="Arakawa K."/>
        </authorList>
    </citation>
    <scope>NUCLEOTIDE SEQUENCE [LARGE SCALE GENOMIC DNA]</scope>
</reference>
<gene>
    <name evidence="1" type="ORF">AVEN_46137_1</name>
</gene>
<name>A0A4Y2D943_ARAVE</name>
<evidence type="ECO:0000313" key="1">
    <source>
        <dbReference type="EMBL" id="GBM12647.1"/>
    </source>
</evidence>
<accession>A0A4Y2D943</accession>
<sequence length="84" mass="9136">MAEKDTLCSGYSGIHVRGYEYIEPFQSSKFMNCINVSAYQSTPTSPTFCDDETNLCNGSLSASDGDVTTCMGSITLHLQHIDEA</sequence>
<protein>
    <submittedName>
        <fullName evidence="1">Uncharacterized protein</fullName>
    </submittedName>
</protein>